<dbReference type="PANTHER" id="PTHR43433">
    <property type="entry name" value="HYDROLASE, ALPHA/BETA FOLD FAMILY PROTEIN"/>
    <property type="match status" value="1"/>
</dbReference>
<evidence type="ECO:0000313" key="2">
    <source>
        <dbReference type="EMBL" id="EEU34486.1"/>
    </source>
</evidence>
<sequence length="313" mass="34022">MTRDLPSIRHNLLANIKRSSQKSRTYNDQHSPAQVAPTKFISVNGTQLAYRHFGRPSKIPLLFITHFRGSMDVLDPLLVNAIAHNREVILFDNSGIGHSKGTVPDSIQAMAATTVDFLAAIKVPKADILGFSMGGMVAQYIAMAYPQVLNKLVLGGIRPGYGPGVIQTAPDAASGPGGGPDDQPTEDYMLGIFFFPSETSRAAGHQWWHRIFERQVKGEGRKEFLVGAGVGAQLTAITNFASDPQLYDRLSDITGPVLVSNGKDDVLMGTPNSFVLQQQLANAQLHLYPDSGHGHVFQFPLAYAKQLELFLKG</sequence>
<dbReference type="InParanoid" id="C7ZNA1"/>
<dbReference type="InterPro" id="IPR029058">
    <property type="entry name" value="AB_hydrolase_fold"/>
</dbReference>
<dbReference type="PRINTS" id="PR00111">
    <property type="entry name" value="ABHYDROLASE"/>
</dbReference>
<evidence type="ECO:0000259" key="1">
    <source>
        <dbReference type="Pfam" id="PF00561"/>
    </source>
</evidence>
<dbReference type="Proteomes" id="UP000005206">
    <property type="component" value="Chromosome 13"/>
</dbReference>
<dbReference type="VEuPathDB" id="FungiDB:NECHADRAFT_98082"/>
<dbReference type="InterPro" id="IPR000073">
    <property type="entry name" value="AB_hydrolase_1"/>
</dbReference>
<evidence type="ECO:0000313" key="3">
    <source>
        <dbReference type="Proteomes" id="UP000005206"/>
    </source>
</evidence>
<dbReference type="RefSeq" id="XP_003040199.1">
    <property type="nucleotide sequence ID" value="XM_003040153.1"/>
</dbReference>
<name>C7ZNA1_FUSV7</name>
<reference evidence="2 3" key="1">
    <citation type="journal article" date="2009" name="PLoS Genet.">
        <title>The genome of Nectria haematococca: contribution of supernumerary chromosomes to gene expansion.</title>
        <authorList>
            <person name="Coleman J.J."/>
            <person name="Rounsley S.D."/>
            <person name="Rodriguez-Carres M."/>
            <person name="Kuo A."/>
            <person name="Wasmann C.C."/>
            <person name="Grimwood J."/>
            <person name="Schmutz J."/>
            <person name="Taga M."/>
            <person name="White G.J."/>
            <person name="Zhou S."/>
            <person name="Schwartz D.C."/>
            <person name="Freitag M."/>
            <person name="Ma L.J."/>
            <person name="Danchin E.G."/>
            <person name="Henrissat B."/>
            <person name="Coutinho P.M."/>
            <person name="Nelson D.R."/>
            <person name="Straney D."/>
            <person name="Napoli C.A."/>
            <person name="Barker B.M."/>
            <person name="Gribskov M."/>
            <person name="Rep M."/>
            <person name="Kroken S."/>
            <person name="Molnar I."/>
            <person name="Rensing C."/>
            <person name="Kennell J.C."/>
            <person name="Zamora J."/>
            <person name="Farman M.L."/>
            <person name="Selker E.U."/>
            <person name="Salamov A."/>
            <person name="Shapiro H."/>
            <person name="Pangilinan J."/>
            <person name="Lindquist E."/>
            <person name="Lamers C."/>
            <person name="Grigoriev I.V."/>
            <person name="Geiser D.M."/>
            <person name="Covert S.F."/>
            <person name="Temporini E."/>
            <person name="Vanetten H.D."/>
        </authorList>
    </citation>
    <scope>NUCLEOTIDE SEQUENCE [LARGE SCALE GENOMIC DNA]</scope>
    <source>
        <strain evidence="3">ATCC MYA-4622 / CBS 123669 / FGSC 9596 / NRRL 45880 / 77-13-4</strain>
    </source>
</reference>
<gene>
    <name evidence="2" type="ORF">NECHADRAFT_98082</name>
</gene>
<proteinExistence type="predicted"/>
<dbReference type="OMA" id="THFRGTM"/>
<keyword evidence="3" id="KW-1185">Reference proteome</keyword>
<protein>
    <recommendedName>
        <fullName evidence="1">AB hydrolase-1 domain-containing protein</fullName>
    </recommendedName>
</protein>
<dbReference type="OrthoDB" id="8119704at2759"/>
<dbReference type="STRING" id="660122.C7ZNA1"/>
<dbReference type="GeneID" id="9678022"/>
<dbReference type="SUPFAM" id="SSF53474">
    <property type="entry name" value="alpha/beta-Hydrolases"/>
    <property type="match status" value="1"/>
</dbReference>
<organism evidence="2 3">
    <name type="scientific">Fusarium vanettenii (strain ATCC MYA-4622 / CBS 123669 / FGSC 9596 / NRRL 45880 / 77-13-4)</name>
    <name type="common">Fusarium solani subsp. pisi</name>
    <dbReference type="NCBI Taxonomy" id="660122"/>
    <lineage>
        <taxon>Eukaryota</taxon>
        <taxon>Fungi</taxon>
        <taxon>Dikarya</taxon>
        <taxon>Ascomycota</taxon>
        <taxon>Pezizomycotina</taxon>
        <taxon>Sordariomycetes</taxon>
        <taxon>Hypocreomycetidae</taxon>
        <taxon>Hypocreales</taxon>
        <taxon>Nectriaceae</taxon>
        <taxon>Fusarium</taxon>
        <taxon>Fusarium solani species complex</taxon>
        <taxon>Fusarium vanettenii</taxon>
    </lineage>
</organism>
<dbReference type="PANTHER" id="PTHR43433:SF5">
    <property type="entry name" value="AB HYDROLASE-1 DOMAIN-CONTAINING PROTEIN"/>
    <property type="match status" value="1"/>
</dbReference>
<dbReference type="HOGENOM" id="CLU_020336_4_0_1"/>
<feature type="domain" description="AB hydrolase-1" evidence="1">
    <location>
        <begin position="60"/>
        <end position="294"/>
    </location>
</feature>
<dbReference type="EMBL" id="GG698965">
    <property type="protein sequence ID" value="EEU34486.1"/>
    <property type="molecule type" value="Genomic_DNA"/>
</dbReference>
<dbReference type="eggNOG" id="KOG2984">
    <property type="taxonomic scope" value="Eukaryota"/>
</dbReference>
<dbReference type="Gene3D" id="3.40.50.1820">
    <property type="entry name" value="alpha/beta hydrolase"/>
    <property type="match status" value="1"/>
</dbReference>
<dbReference type="KEGG" id="nhe:NECHADRAFT_98082"/>
<dbReference type="Pfam" id="PF00561">
    <property type="entry name" value="Abhydrolase_1"/>
    <property type="match status" value="1"/>
</dbReference>
<dbReference type="AlphaFoldDB" id="C7ZNA1"/>
<dbReference type="InterPro" id="IPR050471">
    <property type="entry name" value="AB_hydrolase"/>
</dbReference>
<accession>C7ZNA1</accession>